<organism evidence="9">
    <name type="scientific">Bradyrhizobium septentrionale</name>
    <dbReference type="NCBI Taxonomy" id="1404411"/>
    <lineage>
        <taxon>Bacteria</taxon>
        <taxon>Pseudomonadati</taxon>
        <taxon>Pseudomonadota</taxon>
        <taxon>Alphaproteobacteria</taxon>
        <taxon>Hyphomicrobiales</taxon>
        <taxon>Nitrobacteraceae</taxon>
        <taxon>Bradyrhizobium</taxon>
    </lineage>
</organism>
<evidence type="ECO:0000313" key="11">
    <source>
        <dbReference type="Proteomes" id="UP001432046"/>
    </source>
</evidence>
<dbReference type="RefSeq" id="WP_166214141.1">
    <property type="nucleotide sequence ID" value="NZ_CP088285.1"/>
</dbReference>
<keyword evidence="3" id="KW-0813">Transport</keyword>
<feature type="domain" description="Solute-binding protein family 3/N-terminal" evidence="8">
    <location>
        <begin position="31"/>
        <end position="246"/>
    </location>
</feature>
<dbReference type="SMART" id="SM00062">
    <property type="entry name" value="PBPb"/>
    <property type="match status" value="1"/>
</dbReference>
<dbReference type="InterPro" id="IPR015168">
    <property type="entry name" value="SsuA/THI5"/>
</dbReference>
<feature type="chain" id="PRO_5037425524" description="Putative aliphatic sulfonates-binding protein" evidence="7">
    <location>
        <begin position="26"/>
        <end position="316"/>
    </location>
</feature>
<evidence type="ECO:0000256" key="4">
    <source>
        <dbReference type="ARBA" id="ARBA00022729"/>
    </source>
</evidence>
<dbReference type="InterPro" id="IPR006311">
    <property type="entry name" value="TAT_signal"/>
</dbReference>
<dbReference type="AlphaFoldDB" id="A0A973W817"/>
<evidence type="ECO:0000313" key="9">
    <source>
        <dbReference type="EMBL" id="NVI48769.1"/>
    </source>
</evidence>
<dbReference type="NCBIfam" id="TIGR01728">
    <property type="entry name" value="SsuA_fam"/>
    <property type="match status" value="1"/>
</dbReference>
<dbReference type="GO" id="GO:0042626">
    <property type="term" value="F:ATPase-coupled transmembrane transporter activity"/>
    <property type="evidence" value="ECO:0007669"/>
    <property type="project" value="InterPro"/>
</dbReference>
<dbReference type="SUPFAM" id="SSF53850">
    <property type="entry name" value="Periplasmic binding protein-like II"/>
    <property type="match status" value="1"/>
</dbReference>
<dbReference type="Pfam" id="PF09084">
    <property type="entry name" value="NMT1"/>
    <property type="match status" value="1"/>
</dbReference>
<evidence type="ECO:0000256" key="1">
    <source>
        <dbReference type="ARBA" id="ARBA00004418"/>
    </source>
</evidence>
<dbReference type="CDD" id="cd13557">
    <property type="entry name" value="PBP2_SsuA"/>
    <property type="match status" value="1"/>
</dbReference>
<evidence type="ECO:0000256" key="7">
    <source>
        <dbReference type="SAM" id="SignalP"/>
    </source>
</evidence>
<name>A0A973W817_9BRAD</name>
<protein>
    <recommendedName>
        <fullName evidence="6">Putative aliphatic sulfonates-binding protein</fullName>
    </recommendedName>
</protein>
<evidence type="ECO:0000259" key="8">
    <source>
        <dbReference type="SMART" id="SM00062"/>
    </source>
</evidence>
<gene>
    <name evidence="9" type="ORF">HAP48_039155</name>
    <name evidence="10" type="ORF">WDK88_36035</name>
</gene>
<comment type="subcellular location">
    <subcellularLocation>
        <location evidence="1">Periplasm</location>
    </subcellularLocation>
</comment>
<comment type="function">
    <text evidence="5">Part of a binding-protein-dependent transport system for aliphatic sulfonates. Putative binding protein.</text>
</comment>
<dbReference type="InterPro" id="IPR001638">
    <property type="entry name" value="Solute-binding_3/MltF_N"/>
</dbReference>
<dbReference type="Proteomes" id="UP001432046">
    <property type="component" value="Chromosome"/>
</dbReference>
<evidence type="ECO:0000256" key="2">
    <source>
        <dbReference type="ARBA" id="ARBA00010742"/>
    </source>
</evidence>
<dbReference type="NCBIfam" id="NF008588">
    <property type="entry name" value="PRK11553.1"/>
    <property type="match status" value="1"/>
</dbReference>
<evidence type="ECO:0000256" key="5">
    <source>
        <dbReference type="ARBA" id="ARBA00055538"/>
    </source>
</evidence>
<dbReference type="Gene3D" id="3.40.190.10">
    <property type="entry name" value="Periplasmic binding protein-like II"/>
    <property type="match status" value="2"/>
</dbReference>
<accession>A0A973W817</accession>
<evidence type="ECO:0000256" key="6">
    <source>
        <dbReference type="ARBA" id="ARBA00070228"/>
    </source>
</evidence>
<dbReference type="PANTHER" id="PTHR30024">
    <property type="entry name" value="ALIPHATIC SULFONATES-BINDING PROTEIN-RELATED"/>
    <property type="match status" value="1"/>
</dbReference>
<dbReference type="FunFam" id="3.40.190.10:FF:000050">
    <property type="entry name" value="Sulfonate ABC transporter substrate-binding protein"/>
    <property type="match status" value="1"/>
</dbReference>
<dbReference type="PROSITE" id="PS51318">
    <property type="entry name" value="TAT"/>
    <property type="match status" value="1"/>
</dbReference>
<evidence type="ECO:0000313" key="10">
    <source>
        <dbReference type="EMBL" id="WXC78731.1"/>
    </source>
</evidence>
<dbReference type="GO" id="GO:0042597">
    <property type="term" value="C:periplasmic space"/>
    <property type="evidence" value="ECO:0007669"/>
    <property type="project" value="UniProtKB-SubCell"/>
</dbReference>
<sequence>MKRREFLQLSLVTAAAAALSRGAQAQADAKEIRIGYQKNGVLVITRQREALENHFKPQSISVKWVEFSSGPPMMEAMNVGSVDYGAVGDSPPIFAQAAGAAIVYAAAQPIINGSGILVPQNSAITGIADLKGKRVGFTKGSSAHNVVIQTLEKAGLTYGDITPVYLTPPDAGPAFANGGIDAWAIWDPYFAIAETKQNGRILVKTRDITKTNSFYIANRDFARNHGALLQQIVDVTTSSAAWAQAHPDEVAKSLAAVTGVPLDIQTIAARRAGFSVGPVTDDIIVTQQGVADRFFKLGLIPKQIAIRDIVWRNPQT</sequence>
<proteinExistence type="inferred from homology"/>
<keyword evidence="11" id="KW-1185">Reference proteome</keyword>
<dbReference type="InterPro" id="IPR010067">
    <property type="entry name" value="ABC_SsuA_sub-bd"/>
</dbReference>
<feature type="signal peptide" evidence="7">
    <location>
        <begin position="1"/>
        <end position="25"/>
    </location>
</feature>
<reference evidence="9" key="1">
    <citation type="submission" date="2020-06" db="EMBL/GenBank/DDBJ databases">
        <title>Whole Genome Sequence of Bradyrhizobium sp. Strain 1S1.</title>
        <authorList>
            <person name="Bromfield E.S.P."/>
            <person name="Cloutier S."/>
        </authorList>
    </citation>
    <scope>NUCLEOTIDE SEQUENCE [LARGE SCALE GENOMIC DNA]</scope>
    <source>
        <strain evidence="9">1S1</strain>
    </source>
</reference>
<comment type="similarity">
    <text evidence="2">Belongs to the bacterial solute-binding protein SsuA/TauA family.</text>
</comment>
<dbReference type="EMBL" id="CP147711">
    <property type="protein sequence ID" value="WXC78731.1"/>
    <property type="molecule type" value="Genomic_DNA"/>
</dbReference>
<evidence type="ECO:0000256" key="3">
    <source>
        <dbReference type="ARBA" id="ARBA00022448"/>
    </source>
</evidence>
<dbReference type="GO" id="GO:0016020">
    <property type="term" value="C:membrane"/>
    <property type="evidence" value="ECO:0007669"/>
    <property type="project" value="InterPro"/>
</dbReference>
<dbReference type="PANTHER" id="PTHR30024:SF42">
    <property type="entry name" value="ALIPHATIC SULFONATES-BINDING PROTEIN-RELATED"/>
    <property type="match status" value="1"/>
</dbReference>
<reference evidence="10" key="2">
    <citation type="journal article" date="2021" name="Int. J. Syst. Evol. Microbiol.">
        <title>Bradyrhizobium septentrionale sp. nov. (sv. septentrionale) and Bradyrhizobium quebecense sp. nov. (sv. septentrionale) associated with legumes native to Canada possess rearranged symbiosis genes and numerous insertion sequences.</title>
        <authorList>
            <person name="Bromfield E.S.P."/>
            <person name="Cloutier S."/>
        </authorList>
    </citation>
    <scope>NUCLEOTIDE SEQUENCE</scope>
    <source>
        <strain evidence="10">5S5</strain>
    </source>
</reference>
<keyword evidence="4 7" id="KW-0732">Signal</keyword>
<reference evidence="10" key="3">
    <citation type="submission" date="2024-03" db="EMBL/GenBank/DDBJ databases">
        <authorList>
            <person name="Bromfield E.S.P."/>
            <person name="Cloutier S."/>
        </authorList>
    </citation>
    <scope>NUCLEOTIDE SEQUENCE</scope>
    <source>
        <strain evidence="10">5S5</strain>
    </source>
</reference>
<dbReference type="EMBL" id="JAAOLE020000001">
    <property type="protein sequence ID" value="NVI48769.1"/>
    <property type="molecule type" value="Genomic_DNA"/>
</dbReference>